<dbReference type="OrthoDB" id="2503797at2"/>
<dbReference type="InterPro" id="IPR011050">
    <property type="entry name" value="Pectin_lyase_fold/virulence"/>
</dbReference>
<dbReference type="SUPFAM" id="SSF51126">
    <property type="entry name" value="Pectin lyase-like"/>
    <property type="match status" value="1"/>
</dbReference>
<name>A0A1C1A3I3_9BACL</name>
<gene>
    <name evidence="1" type="ORF">A8709_13435</name>
</gene>
<dbReference type="InterPro" id="IPR012334">
    <property type="entry name" value="Pectin_lyas_fold"/>
</dbReference>
<evidence type="ECO:0000313" key="2">
    <source>
        <dbReference type="Proteomes" id="UP000093309"/>
    </source>
</evidence>
<reference evidence="2" key="1">
    <citation type="submission" date="2016-05" db="EMBL/GenBank/DDBJ databases">
        <title>Paenibacillus oryzae. sp. nov., isolated from the rice root.</title>
        <authorList>
            <person name="Zhang J."/>
            <person name="Zhang X."/>
        </authorList>
    </citation>
    <scope>NUCLEOTIDE SEQUENCE [LARGE SCALE GENOMIC DNA]</scope>
    <source>
        <strain evidence="2">KCTC13222</strain>
    </source>
</reference>
<sequence>MKNTAIIYVEDFIEDNSPDDASGIRAAIQKAIDIQAKIVFFEPRSYILRTSVDIQTEAIAHDAGSSVETHKACHIPIHGAQNLTLQGATNDKGEPATIFIGYNDLQIHNYLPAILWCEDSDDLQVNNIAFTRGPEFTSAGVVIANEDDQITVEVFPGNPCYDGMGSYCMNRFHPITGALVGESVTYGDGAGDVWRLQGERLVSLTSSRVASKVQTGEHVSWHQGARTDFQTYFANCNQLTLKNLRIYNANGFAILTESCHDITADHIVFKPAGNQLFTAPRDAWKIFKCSGNIEVSRMYIEGVRMDGQNMHSNWLVLVQHTSANEALFFCKYTFAPLQTGSLVELYHEDTAMAFHITDWSHVSKGDNGNYYRISFDRELPIELKEGALGSAFCWKASRYICKDSEFVNIAGAGHLVRYDHLYILNCTYRNTMNPGILLGAELPVHSEGGHASDIVIKGCEFDNCGFFPRYGASGCIGIKSYGFSGKFNRSIIIANNRMKNAPIGIHAVDVDDVYLIGNVFEGIEVPIKQDDQSSGKVWTYGDDI</sequence>
<accession>A0A1C1A3I3</accession>
<dbReference type="Proteomes" id="UP000093309">
    <property type="component" value="Unassembled WGS sequence"/>
</dbReference>
<proteinExistence type="predicted"/>
<dbReference type="Gene3D" id="2.160.20.10">
    <property type="entry name" value="Single-stranded right-handed beta-helix, Pectin lyase-like"/>
    <property type="match status" value="2"/>
</dbReference>
<dbReference type="RefSeq" id="WP_065852018.1">
    <property type="nucleotide sequence ID" value="NZ_LYPC01000014.1"/>
</dbReference>
<dbReference type="AlphaFoldDB" id="A0A1C1A3I3"/>
<comment type="caution">
    <text evidence="1">The sequence shown here is derived from an EMBL/GenBank/DDBJ whole genome shotgun (WGS) entry which is preliminary data.</text>
</comment>
<dbReference type="STRING" id="512399.A8709_13435"/>
<organism evidence="1 2">
    <name type="scientific">Paenibacillus pectinilyticus</name>
    <dbReference type="NCBI Taxonomy" id="512399"/>
    <lineage>
        <taxon>Bacteria</taxon>
        <taxon>Bacillati</taxon>
        <taxon>Bacillota</taxon>
        <taxon>Bacilli</taxon>
        <taxon>Bacillales</taxon>
        <taxon>Paenibacillaceae</taxon>
        <taxon>Paenibacillus</taxon>
    </lineage>
</organism>
<protein>
    <recommendedName>
        <fullName evidence="3">Pectate lyase superfamily protein domain-containing protein</fullName>
    </recommendedName>
</protein>
<dbReference type="EMBL" id="LYPC01000014">
    <property type="protein sequence ID" value="OCT15108.1"/>
    <property type="molecule type" value="Genomic_DNA"/>
</dbReference>
<evidence type="ECO:0000313" key="1">
    <source>
        <dbReference type="EMBL" id="OCT15108.1"/>
    </source>
</evidence>
<dbReference type="SMART" id="SM00710">
    <property type="entry name" value="PbH1"/>
    <property type="match status" value="5"/>
</dbReference>
<evidence type="ECO:0008006" key="3">
    <source>
        <dbReference type="Google" id="ProtNLM"/>
    </source>
</evidence>
<dbReference type="InterPro" id="IPR006626">
    <property type="entry name" value="PbH1"/>
</dbReference>
<keyword evidence="2" id="KW-1185">Reference proteome</keyword>